<dbReference type="SUPFAM" id="SSF75217">
    <property type="entry name" value="alpha/beta knot"/>
    <property type="match status" value="1"/>
</dbReference>
<dbReference type="InterPro" id="IPR029028">
    <property type="entry name" value="Alpha/beta_knot_MTases"/>
</dbReference>
<dbReference type="InterPro" id="IPR013123">
    <property type="entry name" value="SpoU_subst-bd"/>
</dbReference>
<feature type="compositionally biased region" description="Pro residues" evidence="3">
    <location>
        <begin position="275"/>
        <end position="284"/>
    </location>
</feature>
<dbReference type="Pfam" id="PF00588">
    <property type="entry name" value="SpoU_methylase"/>
    <property type="match status" value="1"/>
</dbReference>
<name>A0A4U1JEA6_9BACT</name>
<feature type="domain" description="RNA 2-O ribose methyltransferase substrate binding" evidence="4">
    <location>
        <begin position="17"/>
        <end position="92"/>
    </location>
</feature>
<dbReference type="PANTHER" id="PTHR46429">
    <property type="entry name" value="23S RRNA (GUANOSINE-2'-O-)-METHYLTRANSFERASE RLMB"/>
    <property type="match status" value="1"/>
</dbReference>
<comment type="caution">
    <text evidence="5">The sequence shown here is derived from an EMBL/GenBank/DDBJ whole genome shotgun (WGS) entry which is preliminary data.</text>
</comment>
<evidence type="ECO:0000256" key="3">
    <source>
        <dbReference type="SAM" id="MobiDB-lite"/>
    </source>
</evidence>
<dbReference type="EMBL" id="SSMQ01000010">
    <property type="protein sequence ID" value="TKD09414.1"/>
    <property type="molecule type" value="Genomic_DNA"/>
</dbReference>
<protein>
    <submittedName>
        <fullName evidence="5">RNA methyltransferase</fullName>
    </submittedName>
</protein>
<evidence type="ECO:0000256" key="2">
    <source>
        <dbReference type="ARBA" id="ARBA00022679"/>
    </source>
</evidence>
<proteinExistence type="predicted"/>
<keyword evidence="6" id="KW-1185">Reference proteome</keyword>
<dbReference type="OrthoDB" id="9785673at2"/>
<dbReference type="InterPro" id="IPR029026">
    <property type="entry name" value="tRNA_m1G_MTases_N"/>
</dbReference>
<feature type="region of interest" description="Disordered" evidence="3">
    <location>
        <begin position="256"/>
        <end position="290"/>
    </location>
</feature>
<dbReference type="SMART" id="SM00967">
    <property type="entry name" value="SpoU_sub_bind"/>
    <property type="match status" value="1"/>
</dbReference>
<dbReference type="InterPro" id="IPR029064">
    <property type="entry name" value="Ribosomal_eL30-like_sf"/>
</dbReference>
<dbReference type="AlphaFoldDB" id="A0A4U1JEA6"/>
<dbReference type="Gene3D" id="3.30.1330.30">
    <property type="match status" value="1"/>
</dbReference>
<sequence>MKQKPDPRAPGAQAPEIVHGLRAGLAVFARRPDDVLAVSYGREARRDLETLMRWAAARRVPCHELRDDELERIAHTKNHEGLCLHTRPRAWLGTNELADMLVRTRGAAIALERVRNPYNIGAIVRSAAFFGLDAALLGAPAPHPGLPPDAVRVAEGGAEQLDFSRTTDLPDTLARLRARGITIVGGESDAAANVFGFAFKRPVVLVLGHEREGLSERAKAQCDALVAIPGAGTVGSLNVSIAASVLLAEVVRENLLGKNPSPASPAPAAPAAQPARPPAGPPRGRPPRRR</sequence>
<dbReference type="GO" id="GO:0006396">
    <property type="term" value="P:RNA processing"/>
    <property type="evidence" value="ECO:0007669"/>
    <property type="project" value="InterPro"/>
</dbReference>
<evidence type="ECO:0000259" key="4">
    <source>
        <dbReference type="SMART" id="SM00967"/>
    </source>
</evidence>
<dbReference type="GO" id="GO:0032259">
    <property type="term" value="P:methylation"/>
    <property type="evidence" value="ECO:0007669"/>
    <property type="project" value="UniProtKB-KW"/>
</dbReference>
<dbReference type="GO" id="GO:0008173">
    <property type="term" value="F:RNA methyltransferase activity"/>
    <property type="evidence" value="ECO:0007669"/>
    <property type="project" value="InterPro"/>
</dbReference>
<dbReference type="SUPFAM" id="SSF55315">
    <property type="entry name" value="L30e-like"/>
    <property type="match status" value="1"/>
</dbReference>
<dbReference type="InterPro" id="IPR001537">
    <property type="entry name" value="SpoU_MeTrfase"/>
</dbReference>
<accession>A0A4U1JEA6</accession>
<dbReference type="Gene3D" id="3.40.1280.10">
    <property type="match status" value="1"/>
</dbReference>
<gene>
    <name evidence="5" type="ORF">E8A74_11855</name>
</gene>
<dbReference type="Pfam" id="PF08032">
    <property type="entry name" value="SpoU_sub_bind"/>
    <property type="match status" value="1"/>
</dbReference>
<evidence type="ECO:0000256" key="1">
    <source>
        <dbReference type="ARBA" id="ARBA00022603"/>
    </source>
</evidence>
<dbReference type="GO" id="GO:0003723">
    <property type="term" value="F:RNA binding"/>
    <property type="evidence" value="ECO:0007669"/>
    <property type="project" value="InterPro"/>
</dbReference>
<dbReference type="InterPro" id="IPR004441">
    <property type="entry name" value="rRNA_MeTrfase_TrmH"/>
</dbReference>
<dbReference type="GO" id="GO:0005829">
    <property type="term" value="C:cytosol"/>
    <property type="evidence" value="ECO:0007669"/>
    <property type="project" value="TreeGrafter"/>
</dbReference>
<evidence type="ECO:0000313" key="6">
    <source>
        <dbReference type="Proteomes" id="UP000309215"/>
    </source>
</evidence>
<dbReference type="PANTHER" id="PTHR46429:SF2">
    <property type="entry name" value="TRNA_RRNA METHYLTRANSFERASE"/>
    <property type="match status" value="1"/>
</dbReference>
<dbReference type="CDD" id="cd18095">
    <property type="entry name" value="SpoU-like_rRNA-MTase"/>
    <property type="match status" value="1"/>
</dbReference>
<organism evidence="5 6">
    <name type="scientific">Polyangium fumosum</name>
    <dbReference type="NCBI Taxonomy" id="889272"/>
    <lineage>
        <taxon>Bacteria</taxon>
        <taxon>Pseudomonadati</taxon>
        <taxon>Myxococcota</taxon>
        <taxon>Polyangia</taxon>
        <taxon>Polyangiales</taxon>
        <taxon>Polyangiaceae</taxon>
        <taxon>Polyangium</taxon>
    </lineage>
</organism>
<keyword evidence="1 5" id="KW-0489">Methyltransferase</keyword>
<keyword evidence="2 5" id="KW-0808">Transferase</keyword>
<reference evidence="5 6" key="1">
    <citation type="submission" date="2019-04" db="EMBL/GenBank/DDBJ databases">
        <authorList>
            <person name="Li Y."/>
            <person name="Wang J."/>
        </authorList>
    </citation>
    <scope>NUCLEOTIDE SEQUENCE [LARGE SCALE GENOMIC DNA]</scope>
    <source>
        <strain evidence="5 6">DSM 14668</strain>
    </source>
</reference>
<dbReference type="Proteomes" id="UP000309215">
    <property type="component" value="Unassembled WGS sequence"/>
</dbReference>
<evidence type="ECO:0000313" key="5">
    <source>
        <dbReference type="EMBL" id="TKD09414.1"/>
    </source>
</evidence>
<dbReference type="RefSeq" id="WP_136929087.1">
    <property type="nucleotide sequence ID" value="NZ_SSMQ01000010.1"/>
</dbReference>